<feature type="region of interest" description="Disordered" evidence="1">
    <location>
        <begin position="88"/>
        <end position="127"/>
    </location>
</feature>
<feature type="compositionally biased region" description="Low complexity" evidence="1">
    <location>
        <begin position="93"/>
        <end position="108"/>
    </location>
</feature>
<evidence type="ECO:0000256" key="1">
    <source>
        <dbReference type="SAM" id="MobiDB-lite"/>
    </source>
</evidence>
<proteinExistence type="predicted"/>
<name>A0A1X7VGW8_AMPQE</name>
<dbReference type="EnsemblMetazoa" id="Aqu2.1.39024_001">
    <property type="protein sequence ID" value="Aqu2.1.39024_001"/>
    <property type="gene ID" value="Aqu2.1.39024"/>
</dbReference>
<accession>A0A1X7VGW8</accession>
<protein>
    <submittedName>
        <fullName evidence="2">Uncharacterized protein</fullName>
    </submittedName>
</protein>
<dbReference type="AlphaFoldDB" id="A0A1X7VGW8"/>
<feature type="compositionally biased region" description="Low complexity" evidence="1">
    <location>
        <begin position="115"/>
        <end position="127"/>
    </location>
</feature>
<evidence type="ECO:0000313" key="2">
    <source>
        <dbReference type="EnsemblMetazoa" id="Aqu2.1.39024_001"/>
    </source>
</evidence>
<reference evidence="2" key="1">
    <citation type="submission" date="2017-05" db="UniProtKB">
        <authorList>
            <consortium name="EnsemblMetazoa"/>
        </authorList>
    </citation>
    <scope>IDENTIFICATION</scope>
</reference>
<sequence>MELRKITTGNSTLSNGILKQVPKRIEELYSSVINFDKLVRQLSMFQDFIQASKATTQGQSLAESSDDHESQSTVVATTVNAATADVQSVVAHSPSPSSTPSTTTTTTTEVSVGATPPTTSLQSPSLP</sequence>
<organism evidence="2">
    <name type="scientific">Amphimedon queenslandica</name>
    <name type="common">Sponge</name>
    <dbReference type="NCBI Taxonomy" id="400682"/>
    <lineage>
        <taxon>Eukaryota</taxon>
        <taxon>Metazoa</taxon>
        <taxon>Porifera</taxon>
        <taxon>Demospongiae</taxon>
        <taxon>Heteroscleromorpha</taxon>
        <taxon>Haplosclerida</taxon>
        <taxon>Niphatidae</taxon>
        <taxon>Amphimedon</taxon>
    </lineage>
</organism>
<dbReference type="InParanoid" id="A0A1X7VGW8"/>